<dbReference type="Proteomes" id="UP000038009">
    <property type="component" value="Unassembled WGS sequence"/>
</dbReference>
<keyword evidence="2 4" id="KW-0575">Peroxidase</keyword>
<evidence type="ECO:0000256" key="3">
    <source>
        <dbReference type="ARBA" id="ARBA00023002"/>
    </source>
</evidence>
<keyword evidence="5" id="KW-1185">Reference proteome</keyword>
<dbReference type="PROSITE" id="PS51355">
    <property type="entry name" value="GLUTATHIONE_PEROXID_3"/>
    <property type="match status" value="1"/>
</dbReference>
<evidence type="ECO:0000256" key="1">
    <source>
        <dbReference type="ARBA" id="ARBA00006926"/>
    </source>
</evidence>
<comment type="similarity">
    <text evidence="1">Belongs to the glutathione peroxidase family.</text>
</comment>
<evidence type="ECO:0000313" key="5">
    <source>
        <dbReference type="Proteomes" id="UP000038009"/>
    </source>
</evidence>
<dbReference type="GO" id="GO:0006979">
    <property type="term" value="P:response to oxidative stress"/>
    <property type="evidence" value="ECO:0007669"/>
    <property type="project" value="InterPro"/>
</dbReference>
<dbReference type="InterPro" id="IPR000889">
    <property type="entry name" value="Glutathione_peroxidase"/>
</dbReference>
<accession>A0A0N1IFX1</accession>
<dbReference type="GO" id="GO:0004601">
    <property type="term" value="F:peroxidase activity"/>
    <property type="evidence" value="ECO:0007669"/>
    <property type="project" value="UniProtKB-KW"/>
</dbReference>
<dbReference type="InterPro" id="IPR036249">
    <property type="entry name" value="Thioredoxin-like_sf"/>
</dbReference>
<dbReference type="OMA" id="YNADFPM"/>
<dbReference type="Gene3D" id="3.40.30.10">
    <property type="entry name" value="Glutaredoxin"/>
    <property type="match status" value="1"/>
</dbReference>
<sequence length="108" mass="11646">MEQEPGTEAEVKEFACTRFKADFPIMEKVEVNGEKEHPLYHYLKNAQTGLLGTTAVKWNFTAFLVDGNGHAVHRFSPGATTEEIEKELVPLLDASAAAAPTAGATGAK</sequence>
<dbReference type="Pfam" id="PF00255">
    <property type="entry name" value="GSHPx"/>
    <property type="match status" value="1"/>
</dbReference>
<proteinExistence type="inferred from homology"/>
<dbReference type="AlphaFoldDB" id="A0A0N1IFX1"/>
<dbReference type="OrthoDB" id="446890at2759"/>
<reference evidence="4 5" key="1">
    <citation type="journal article" date="2015" name="PLoS Pathog.">
        <title>Leptomonas seymouri: Adaptations to the Dixenous Life Cycle Analyzed by Genome Sequencing, Transcriptome Profiling and Co-infection with Leishmania donovani.</title>
        <authorList>
            <person name="Kraeva N."/>
            <person name="Butenko A."/>
            <person name="Hlavacova J."/>
            <person name="Kostygov A."/>
            <person name="Myskova J."/>
            <person name="Grybchuk D."/>
            <person name="Lestinova T."/>
            <person name="Votypka J."/>
            <person name="Volf P."/>
            <person name="Opperdoes F."/>
            <person name="Flegontov P."/>
            <person name="Lukes J."/>
            <person name="Yurchenko V."/>
        </authorList>
    </citation>
    <scope>NUCLEOTIDE SEQUENCE [LARGE SCALE GENOMIC DNA]</scope>
    <source>
        <strain evidence="4 5">ATCC 30220</strain>
    </source>
</reference>
<dbReference type="PANTHER" id="PTHR11592">
    <property type="entry name" value="GLUTATHIONE PEROXIDASE"/>
    <property type="match status" value="1"/>
</dbReference>
<dbReference type="PANTHER" id="PTHR11592:SF129">
    <property type="entry name" value="GLUTATHIONE PEROXIDASE"/>
    <property type="match status" value="1"/>
</dbReference>
<organism evidence="4 5">
    <name type="scientific">Leptomonas seymouri</name>
    <dbReference type="NCBI Taxonomy" id="5684"/>
    <lineage>
        <taxon>Eukaryota</taxon>
        <taxon>Discoba</taxon>
        <taxon>Euglenozoa</taxon>
        <taxon>Kinetoplastea</taxon>
        <taxon>Metakinetoplastina</taxon>
        <taxon>Trypanosomatida</taxon>
        <taxon>Trypanosomatidae</taxon>
        <taxon>Leishmaniinae</taxon>
        <taxon>Leptomonas</taxon>
    </lineage>
</organism>
<gene>
    <name evidence="4" type="ORF">ABL78_8495</name>
</gene>
<comment type="caution">
    <text evidence="4">The sequence shown here is derived from an EMBL/GenBank/DDBJ whole genome shotgun (WGS) entry which is preliminary data.</text>
</comment>
<dbReference type="VEuPathDB" id="TriTrypDB:Lsey_0882_0010"/>
<protein>
    <submittedName>
        <fullName evidence="4">Putative glutathione peroxidase-like protein</fullName>
    </submittedName>
</protein>
<dbReference type="PIRSF" id="PIRSF000303">
    <property type="entry name" value="Glutathion_perox"/>
    <property type="match status" value="1"/>
</dbReference>
<dbReference type="SUPFAM" id="SSF52833">
    <property type="entry name" value="Thioredoxin-like"/>
    <property type="match status" value="1"/>
</dbReference>
<evidence type="ECO:0000256" key="2">
    <source>
        <dbReference type="ARBA" id="ARBA00022559"/>
    </source>
</evidence>
<name>A0A0N1IFX1_LEPSE</name>
<keyword evidence="3" id="KW-0560">Oxidoreductase</keyword>
<dbReference type="EMBL" id="LJSK01000880">
    <property type="protein sequence ID" value="KPI82495.1"/>
    <property type="molecule type" value="Genomic_DNA"/>
</dbReference>
<evidence type="ECO:0000313" key="4">
    <source>
        <dbReference type="EMBL" id="KPI82495.1"/>
    </source>
</evidence>